<comment type="caution">
    <text evidence="6">The sequence shown here is derived from an EMBL/GenBank/DDBJ whole genome shotgun (WGS) entry which is preliminary data.</text>
</comment>
<dbReference type="Gene3D" id="3.40.1090.10">
    <property type="entry name" value="Cytosolic phospholipase A2 catalytic domain"/>
    <property type="match status" value="1"/>
</dbReference>
<dbReference type="RefSeq" id="WP_132539289.1">
    <property type="nucleotide sequence ID" value="NZ_SLWY01000004.1"/>
</dbReference>
<dbReference type="PANTHER" id="PTHR14226:SF57">
    <property type="entry name" value="BLR7027 PROTEIN"/>
    <property type="match status" value="1"/>
</dbReference>
<evidence type="ECO:0000313" key="6">
    <source>
        <dbReference type="EMBL" id="TCO82749.1"/>
    </source>
</evidence>
<feature type="short sequence motif" description="GXSXG" evidence="4">
    <location>
        <begin position="47"/>
        <end position="51"/>
    </location>
</feature>
<comment type="caution">
    <text evidence="4">Lacks conserved residue(s) required for the propagation of feature annotation.</text>
</comment>
<organism evidence="6 7">
    <name type="scientific">Plasticicumulans lactativorans</name>
    <dbReference type="NCBI Taxonomy" id="1133106"/>
    <lineage>
        <taxon>Bacteria</taxon>
        <taxon>Pseudomonadati</taxon>
        <taxon>Pseudomonadota</taxon>
        <taxon>Gammaproteobacteria</taxon>
        <taxon>Candidatus Competibacteraceae</taxon>
        <taxon>Plasticicumulans</taxon>
    </lineage>
</organism>
<dbReference type="InterPro" id="IPR002641">
    <property type="entry name" value="PNPLA_dom"/>
</dbReference>
<dbReference type="AlphaFoldDB" id="A0A4R2LDY0"/>
<dbReference type="GO" id="GO:0016787">
    <property type="term" value="F:hydrolase activity"/>
    <property type="evidence" value="ECO:0007669"/>
    <property type="project" value="UniProtKB-UniRule"/>
</dbReference>
<dbReference type="EMBL" id="SLWY01000004">
    <property type="protein sequence ID" value="TCO82749.1"/>
    <property type="molecule type" value="Genomic_DNA"/>
</dbReference>
<dbReference type="GO" id="GO:0016042">
    <property type="term" value="P:lipid catabolic process"/>
    <property type="evidence" value="ECO:0007669"/>
    <property type="project" value="UniProtKB-UniRule"/>
</dbReference>
<dbReference type="OrthoDB" id="9798773at2"/>
<evidence type="ECO:0000256" key="1">
    <source>
        <dbReference type="ARBA" id="ARBA00022801"/>
    </source>
</evidence>
<dbReference type="Proteomes" id="UP000295765">
    <property type="component" value="Unassembled WGS sequence"/>
</dbReference>
<evidence type="ECO:0000256" key="2">
    <source>
        <dbReference type="ARBA" id="ARBA00022963"/>
    </source>
</evidence>
<accession>A0A4R2LDY0</accession>
<evidence type="ECO:0000256" key="3">
    <source>
        <dbReference type="ARBA" id="ARBA00023098"/>
    </source>
</evidence>
<name>A0A4R2LDY0_9GAMM</name>
<evidence type="ECO:0000313" key="7">
    <source>
        <dbReference type="Proteomes" id="UP000295765"/>
    </source>
</evidence>
<proteinExistence type="predicted"/>
<keyword evidence="2 4" id="KW-0442">Lipid degradation</keyword>
<keyword evidence="1 4" id="KW-0378">Hydrolase</keyword>
<dbReference type="Pfam" id="PF01734">
    <property type="entry name" value="Patatin"/>
    <property type="match status" value="1"/>
</dbReference>
<sequence length="399" mass="43982">MLGSPNDLTGLLLTGGGARAAYQVGVLKAIAELLPDNGPTPFPIICGTSAGAINAAVLATEAGHFKRGVATLERVWSNMHCEQVFRTAPRLAAKSALLWTLSLLFGGIGRYTPRSLLDNAPLRMLLEAHVDPVRIQRWIDDGRLHAFSLTAAAYNSGHSTTFFQGHASIPPWERTRRIGIPRPLTIDHILASAAIPFLFPAVRIGYDYYGDGSMRQLAPLSCALHLGASRLLAIGARNEMPDDPNRPPVAYLEHPSPGQIASFILDTIFMDGLSTDIERLRRINHTLQYVPSTMRSRQALRTIELMTVFPSEDVRPLAERHAGDFPRSVHYLLRSIGATRGRGRPLISYLLFEQGFCRELIALGYRDACNDYPRLRRLLGLRAPAEVSRETPRDAPRLG</sequence>
<protein>
    <submittedName>
        <fullName evidence="6">NTE family protein</fullName>
    </submittedName>
</protein>
<evidence type="ECO:0000259" key="5">
    <source>
        <dbReference type="PROSITE" id="PS51635"/>
    </source>
</evidence>
<keyword evidence="3 4" id="KW-0443">Lipid metabolism</keyword>
<gene>
    <name evidence="6" type="ORF">EV699_104141</name>
</gene>
<dbReference type="InterPro" id="IPR016035">
    <property type="entry name" value="Acyl_Trfase/lysoPLipase"/>
</dbReference>
<feature type="active site" description="Proton acceptor" evidence="4">
    <location>
        <position position="211"/>
    </location>
</feature>
<evidence type="ECO:0000256" key="4">
    <source>
        <dbReference type="PROSITE-ProRule" id="PRU01161"/>
    </source>
</evidence>
<dbReference type="InterPro" id="IPR050301">
    <property type="entry name" value="NTE"/>
</dbReference>
<reference evidence="6 7" key="1">
    <citation type="submission" date="2019-03" db="EMBL/GenBank/DDBJ databases">
        <title>Genomic Encyclopedia of Type Strains, Phase IV (KMG-IV): sequencing the most valuable type-strain genomes for metagenomic binning, comparative biology and taxonomic classification.</title>
        <authorList>
            <person name="Goeker M."/>
        </authorList>
    </citation>
    <scope>NUCLEOTIDE SEQUENCE [LARGE SCALE GENOMIC DNA]</scope>
    <source>
        <strain evidence="6 7">DSM 25287</strain>
    </source>
</reference>
<dbReference type="SUPFAM" id="SSF52151">
    <property type="entry name" value="FabD/lysophospholipase-like"/>
    <property type="match status" value="1"/>
</dbReference>
<dbReference type="PROSITE" id="PS51635">
    <property type="entry name" value="PNPLA"/>
    <property type="match status" value="1"/>
</dbReference>
<feature type="domain" description="PNPLA" evidence="5">
    <location>
        <begin position="11"/>
        <end position="224"/>
    </location>
</feature>
<feature type="active site" description="Nucleophile" evidence="4">
    <location>
        <position position="49"/>
    </location>
</feature>
<dbReference type="PANTHER" id="PTHR14226">
    <property type="entry name" value="NEUROPATHY TARGET ESTERASE/SWISS CHEESE D.MELANOGASTER"/>
    <property type="match status" value="1"/>
</dbReference>
<keyword evidence="7" id="KW-1185">Reference proteome</keyword>